<comment type="caution">
    <text evidence="2">The sequence shown here is derived from an EMBL/GenBank/DDBJ whole genome shotgun (WGS) entry which is preliminary data.</text>
</comment>
<feature type="region of interest" description="Disordered" evidence="1">
    <location>
        <begin position="45"/>
        <end position="86"/>
    </location>
</feature>
<evidence type="ECO:0000256" key="1">
    <source>
        <dbReference type="SAM" id="MobiDB-lite"/>
    </source>
</evidence>
<gene>
    <name evidence="2" type="ORF">EVAR_65232_1</name>
</gene>
<keyword evidence="3" id="KW-1185">Reference proteome</keyword>
<dbReference type="AlphaFoldDB" id="A0A4C1ZEW9"/>
<protein>
    <submittedName>
        <fullName evidence="2">Uncharacterized protein</fullName>
    </submittedName>
</protein>
<evidence type="ECO:0000313" key="2">
    <source>
        <dbReference type="EMBL" id="GBP87371.1"/>
    </source>
</evidence>
<organism evidence="2 3">
    <name type="scientific">Eumeta variegata</name>
    <name type="common">Bagworm moth</name>
    <name type="synonym">Eumeta japonica</name>
    <dbReference type="NCBI Taxonomy" id="151549"/>
    <lineage>
        <taxon>Eukaryota</taxon>
        <taxon>Metazoa</taxon>
        <taxon>Ecdysozoa</taxon>
        <taxon>Arthropoda</taxon>
        <taxon>Hexapoda</taxon>
        <taxon>Insecta</taxon>
        <taxon>Pterygota</taxon>
        <taxon>Neoptera</taxon>
        <taxon>Endopterygota</taxon>
        <taxon>Lepidoptera</taxon>
        <taxon>Glossata</taxon>
        <taxon>Ditrysia</taxon>
        <taxon>Tineoidea</taxon>
        <taxon>Psychidae</taxon>
        <taxon>Oiketicinae</taxon>
        <taxon>Eumeta</taxon>
    </lineage>
</organism>
<proteinExistence type="predicted"/>
<reference evidence="2 3" key="1">
    <citation type="journal article" date="2019" name="Commun. Biol.">
        <title>The bagworm genome reveals a unique fibroin gene that provides high tensile strength.</title>
        <authorList>
            <person name="Kono N."/>
            <person name="Nakamura H."/>
            <person name="Ohtoshi R."/>
            <person name="Tomita M."/>
            <person name="Numata K."/>
            <person name="Arakawa K."/>
        </authorList>
    </citation>
    <scope>NUCLEOTIDE SEQUENCE [LARGE SCALE GENOMIC DNA]</scope>
</reference>
<dbReference type="Proteomes" id="UP000299102">
    <property type="component" value="Unassembled WGS sequence"/>
</dbReference>
<accession>A0A4C1ZEW9</accession>
<name>A0A4C1ZEW9_EUMVA</name>
<dbReference type="EMBL" id="BGZK01001855">
    <property type="protein sequence ID" value="GBP87371.1"/>
    <property type="molecule type" value="Genomic_DNA"/>
</dbReference>
<evidence type="ECO:0000313" key="3">
    <source>
        <dbReference type="Proteomes" id="UP000299102"/>
    </source>
</evidence>
<sequence>MISVIGNINNDMRRPGYSYTKLRRILTTAIVGSLNTNVCTFVSTRRTPAQTEPAGARTMSDCPRRSSSSHKRPAQREGRRLGPLLGPRAGAMVGNIGIKKLVTALTQKALDSTSSFMSN</sequence>